<sequence>MADQVGLFIWINDVPISGSVLKLSNIVFPRSDYSSYAIGQNVTVKCPGFGKHDAVIAKIGDASEKKEFEMLLKETNIFTRLLDELSIPQAKQQHKIDGGDRSNESVEHADPDSNVAQTKTKVIKPKAVKRKIIVNDDDQLNSTKQKKLEQVAEDLALCDLSPPRLEDTGCLFSTSMAVLADTPVKKNTSMPTSSPRPSPPVTPRRFSPRHQYQCCNHQQELFSLRASVTSLEYWCKQMWDDLASVKTELANLKQANICSTPRHTGTQDSSKPVGSPNSTINVLQTTPMSSASASASAASSIGTYRGYTKSQVVAEIALCKNYKKATAKVFRMLFNKEEVQGRSLSGQRGNSGDARPQIEDRQKLSFLQECIMEGFPACSKDSINIVLRHLLKPSRNNLNDN</sequence>
<keyword evidence="3" id="KW-1185">Reference proteome</keyword>
<reference evidence="2" key="1">
    <citation type="journal article" date="2019" name="bioRxiv">
        <title>The Genome of the Zebra Mussel, Dreissena polymorpha: A Resource for Invasive Species Research.</title>
        <authorList>
            <person name="McCartney M.A."/>
            <person name="Auch B."/>
            <person name="Kono T."/>
            <person name="Mallez S."/>
            <person name="Zhang Y."/>
            <person name="Obille A."/>
            <person name="Becker A."/>
            <person name="Abrahante J.E."/>
            <person name="Garbe J."/>
            <person name="Badalamenti J.P."/>
            <person name="Herman A."/>
            <person name="Mangelson H."/>
            <person name="Liachko I."/>
            <person name="Sullivan S."/>
            <person name="Sone E.D."/>
            <person name="Koren S."/>
            <person name="Silverstein K.A.T."/>
            <person name="Beckman K.B."/>
            <person name="Gohl D.M."/>
        </authorList>
    </citation>
    <scope>NUCLEOTIDE SEQUENCE</scope>
    <source>
        <strain evidence="2">Duluth1</strain>
        <tissue evidence="2">Whole animal</tissue>
    </source>
</reference>
<accession>A0A9D4E120</accession>
<feature type="region of interest" description="Disordered" evidence="1">
    <location>
        <begin position="183"/>
        <end position="207"/>
    </location>
</feature>
<dbReference type="AlphaFoldDB" id="A0A9D4E120"/>
<dbReference type="Proteomes" id="UP000828390">
    <property type="component" value="Unassembled WGS sequence"/>
</dbReference>
<evidence type="ECO:0000256" key="1">
    <source>
        <dbReference type="SAM" id="MobiDB-lite"/>
    </source>
</evidence>
<feature type="compositionally biased region" description="Basic and acidic residues" evidence="1">
    <location>
        <begin position="94"/>
        <end position="111"/>
    </location>
</feature>
<evidence type="ECO:0000313" key="2">
    <source>
        <dbReference type="EMBL" id="KAH3770115.1"/>
    </source>
</evidence>
<name>A0A9D4E120_DREPO</name>
<evidence type="ECO:0008006" key="4">
    <source>
        <dbReference type="Google" id="ProtNLM"/>
    </source>
</evidence>
<reference evidence="2" key="2">
    <citation type="submission" date="2020-11" db="EMBL/GenBank/DDBJ databases">
        <authorList>
            <person name="McCartney M.A."/>
            <person name="Auch B."/>
            <person name="Kono T."/>
            <person name="Mallez S."/>
            <person name="Becker A."/>
            <person name="Gohl D.M."/>
            <person name="Silverstein K.A.T."/>
            <person name="Koren S."/>
            <person name="Bechman K.B."/>
            <person name="Herman A."/>
            <person name="Abrahante J.E."/>
            <person name="Garbe J."/>
        </authorList>
    </citation>
    <scope>NUCLEOTIDE SEQUENCE</scope>
    <source>
        <strain evidence="2">Duluth1</strain>
        <tissue evidence="2">Whole animal</tissue>
    </source>
</reference>
<evidence type="ECO:0000313" key="3">
    <source>
        <dbReference type="Proteomes" id="UP000828390"/>
    </source>
</evidence>
<proteinExistence type="predicted"/>
<gene>
    <name evidence="2" type="ORF">DPMN_171396</name>
</gene>
<organism evidence="2 3">
    <name type="scientific">Dreissena polymorpha</name>
    <name type="common">Zebra mussel</name>
    <name type="synonym">Mytilus polymorpha</name>
    <dbReference type="NCBI Taxonomy" id="45954"/>
    <lineage>
        <taxon>Eukaryota</taxon>
        <taxon>Metazoa</taxon>
        <taxon>Spiralia</taxon>
        <taxon>Lophotrochozoa</taxon>
        <taxon>Mollusca</taxon>
        <taxon>Bivalvia</taxon>
        <taxon>Autobranchia</taxon>
        <taxon>Heteroconchia</taxon>
        <taxon>Euheterodonta</taxon>
        <taxon>Imparidentia</taxon>
        <taxon>Neoheterodontei</taxon>
        <taxon>Myida</taxon>
        <taxon>Dreissenoidea</taxon>
        <taxon>Dreissenidae</taxon>
        <taxon>Dreissena</taxon>
    </lineage>
</organism>
<comment type="caution">
    <text evidence="2">The sequence shown here is derived from an EMBL/GenBank/DDBJ whole genome shotgun (WGS) entry which is preliminary data.</text>
</comment>
<feature type="region of interest" description="Disordered" evidence="1">
    <location>
        <begin position="92"/>
        <end position="121"/>
    </location>
</feature>
<dbReference type="Gene3D" id="1.10.10.2590">
    <property type="entry name" value="BEN domain"/>
    <property type="match status" value="1"/>
</dbReference>
<protein>
    <recommendedName>
        <fullName evidence="4">BEN domain-containing protein</fullName>
    </recommendedName>
</protein>
<dbReference type="EMBL" id="JAIWYP010000009">
    <property type="protein sequence ID" value="KAH3770115.1"/>
    <property type="molecule type" value="Genomic_DNA"/>
</dbReference>